<proteinExistence type="predicted"/>
<evidence type="ECO:0000256" key="5">
    <source>
        <dbReference type="ARBA" id="ARBA00022837"/>
    </source>
</evidence>
<feature type="region of interest" description="Disordered" evidence="7">
    <location>
        <begin position="166"/>
        <end position="255"/>
    </location>
</feature>
<keyword evidence="4" id="KW-0479">Metal-binding</keyword>
<protein>
    <recommendedName>
        <fullName evidence="8">EF-hand domain-containing protein</fullName>
    </recommendedName>
</protein>
<comment type="caution">
    <text evidence="9">The sequence shown here is derived from an EMBL/GenBank/DDBJ whole genome shotgun (WGS) entry which is preliminary data.</text>
</comment>
<evidence type="ECO:0000256" key="7">
    <source>
        <dbReference type="SAM" id="MobiDB-lite"/>
    </source>
</evidence>
<feature type="compositionally biased region" description="Basic and acidic residues" evidence="7">
    <location>
        <begin position="221"/>
        <end position="241"/>
    </location>
</feature>
<dbReference type="InterPro" id="IPR011992">
    <property type="entry name" value="EF-hand-dom_pair"/>
</dbReference>
<evidence type="ECO:0000256" key="3">
    <source>
        <dbReference type="ARBA" id="ARBA00022553"/>
    </source>
</evidence>
<evidence type="ECO:0000256" key="6">
    <source>
        <dbReference type="ARBA" id="ARBA00023212"/>
    </source>
</evidence>
<dbReference type="PANTHER" id="PTHR18905">
    <property type="entry name" value="NINEIN"/>
    <property type="match status" value="1"/>
</dbReference>
<dbReference type="GO" id="GO:0005509">
    <property type="term" value="F:calcium ion binding"/>
    <property type="evidence" value="ECO:0007669"/>
    <property type="project" value="InterPro"/>
</dbReference>
<dbReference type="InterPro" id="IPR018247">
    <property type="entry name" value="EF_Hand_1_Ca_BS"/>
</dbReference>
<sequence length="326" mass="35888">MNADETYSITHQEMCLFSHRADALGICGAAGKHPWRNRNVLPKGAAGGAGGGGDAASCFMMMEDDDHGDYISQLRAEFDSCDSSASGFLDRDELTALCQKLHLESHLQQLLDTLLRRGACGRVNFEEFKDGFVAVLSRSLDLSTSEDDSSYLEPVIPEEVKPKFVKGKKRYGRRSRPDKPESALSQGSEDFGPPGVESSDLSPSGIRRAKLRRSTSLESIESLKSDVEPANQEKSDGPRLEEDAELRGNGGGVKMVNDDLDLEPVNAKELLQKLDSDLDTSISKRDFHIMRDSHPLSSSTPSRSLDQKRGPHRVRSTFNIMHLHAE</sequence>
<keyword evidence="3" id="KW-0597">Phosphoprotein</keyword>
<feature type="region of interest" description="Disordered" evidence="7">
    <location>
        <begin position="289"/>
        <end position="311"/>
    </location>
</feature>
<feature type="compositionally biased region" description="Low complexity" evidence="7">
    <location>
        <begin position="295"/>
        <end position="304"/>
    </location>
</feature>
<dbReference type="PANTHER" id="PTHR18905:SF12">
    <property type="entry name" value="NINEIN-LIKE PROTEIN"/>
    <property type="match status" value="1"/>
</dbReference>
<keyword evidence="10" id="KW-1185">Reference proteome</keyword>
<dbReference type="SUPFAM" id="SSF47473">
    <property type="entry name" value="EF-hand"/>
    <property type="match status" value="1"/>
</dbReference>
<dbReference type="InterPro" id="IPR002048">
    <property type="entry name" value="EF_hand_dom"/>
</dbReference>
<name>A0A4Z2C594_9TELE</name>
<feature type="domain" description="EF-hand" evidence="8">
    <location>
        <begin position="69"/>
        <end position="104"/>
    </location>
</feature>
<dbReference type="PROSITE" id="PS00018">
    <property type="entry name" value="EF_HAND_1"/>
    <property type="match status" value="1"/>
</dbReference>
<evidence type="ECO:0000313" key="9">
    <source>
        <dbReference type="EMBL" id="TNM99358.1"/>
    </source>
</evidence>
<dbReference type="Gene3D" id="1.10.238.10">
    <property type="entry name" value="EF-hand"/>
    <property type="match status" value="1"/>
</dbReference>
<evidence type="ECO:0000259" key="8">
    <source>
        <dbReference type="PROSITE" id="PS50222"/>
    </source>
</evidence>
<evidence type="ECO:0000256" key="4">
    <source>
        <dbReference type="ARBA" id="ARBA00022723"/>
    </source>
</evidence>
<keyword evidence="5" id="KW-0106">Calcium</keyword>
<dbReference type="EMBL" id="SWLE01000005">
    <property type="protein sequence ID" value="TNM99358.1"/>
    <property type="molecule type" value="Genomic_DNA"/>
</dbReference>
<reference evidence="9 10" key="1">
    <citation type="submission" date="2019-04" db="EMBL/GenBank/DDBJ databases">
        <title>The sequence and de novo assembly of Takifugu bimaculatus genome using PacBio and Hi-C technologies.</title>
        <authorList>
            <person name="Xu P."/>
            <person name="Liu B."/>
            <person name="Zhou Z."/>
        </authorList>
    </citation>
    <scope>NUCLEOTIDE SEQUENCE [LARGE SCALE GENOMIC DNA]</scope>
    <source>
        <strain evidence="9">TB-2018</strain>
        <tissue evidence="9">Muscle</tissue>
    </source>
</reference>
<keyword evidence="6" id="KW-0206">Cytoskeleton</keyword>
<dbReference type="GO" id="GO:0034454">
    <property type="term" value="P:microtubule anchoring at centrosome"/>
    <property type="evidence" value="ECO:0007669"/>
    <property type="project" value="TreeGrafter"/>
</dbReference>
<evidence type="ECO:0000313" key="10">
    <source>
        <dbReference type="Proteomes" id="UP000516260"/>
    </source>
</evidence>
<dbReference type="GO" id="GO:0005813">
    <property type="term" value="C:centrosome"/>
    <property type="evidence" value="ECO:0007669"/>
    <property type="project" value="UniProtKB-SubCell"/>
</dbReference>
<keyword evidence="2" id="KW-0963">Cytoplasm</keyword>
<evidence type="ECO:0000256" key="2">
    <source>
        <dbReference type="ARBA" id="ARBA00022490"/>
    </source>
</evidence>
<gene>
    <name evidence="9" type="ORF">fugu_012391</name>
</gene>
<evidence type="ECO:0000256" key="1">
    <source>
        <dbReference type="ARBA" id="ARBA00004300"/>
    </source>
</evidence>
<accession>A0A4Z2C594</accession>
<organism evidence="9 10">
    <name type="scientific">Takifugu bimaculatus</name>
    <dbReference type="NCBI Taxonomy" id="433685"/>
    <lineage>
        <taxon>Eukaryota</taxon>
        <taxon>Metazoa</taxon>
        <taxon>Chordata</taxon>
        <taxon>Craniata</taxon>
        <taxon>Vertebrata</taxon>
        <taxon>Euteleostomi</taxon>
        <taxon>Actinopterygii</taxon>
        <taxon>Neopterygii</taxon>
        <taxon>Teleostei</taxon>
        <taxon>Neoteleostei</taxon>
        <taxon>Acanthomorphata</taxon>
        <taxon>Eupercaria</taxon>
        <taxon>Tetraodontiformes</taxon>
        <taxon>Tetradontoidea</taxon>
        <taxon>Tetraodontidae</taxon>
        <taxon>Takifugu</taxon>
    </lineage>
</organism>
<comment type="subcellular location">
    <subcellularLocation>
        <location evidence="1">Cytoplasm</location>
        <location evidence="1">Cytoskeleton</location>
        <location evidence="1">Microtubule organizing center</location>
        <location evidence="1">Centrosome</location>
    </subcellularLocation>
</comment>
<dbReference type="PROSITE" id="PS50222">
    <property type="entry name" value="EF_HAND_2"/>
    <property type="match status" value="1"/>
</dbReference>
<dbReference type="AlphaFoldDB" id="A0A4Z2C594"/>
<dbReference type="Proteomes" id="UP000516260">
    <property type="component" value="Chromosome 13"/>
</dbReference>